<evidence type="ECO:0000313" key="5">
    <source>
        <dbReference type="EMBL" id="RAS71270.1"/>
    </source>
</evidence>
<feature type="domain" description="GFO/IDH/MocA-like oxidoreductase" evidence="4">
    <location>
        <begin position="129"/>
        <end position="246"/>
    </location>
</feature>
<evidence type="ECO:0000256" key="1">
    <source>
        <dbReference type="ARBA" id="ARBA00010928"/>
    </source>
</evidence>
<accession>A0ABX9EJA0</accession>
<comment type="caution">
    <text evidence="5">The sequence shown here is derived from an EMBL/GenBank/DDBJ whole genome shotgun (WGS) entry which is preliminary data.</text>
</comment>
<dbReference type="SUPFAM" id="SSF51735">
    <property type="entry name" value="NAD(P)-binding Rossmann-fold domains"/>
    <property type="match status" value="1"/>
</dbReference>
<feature type="domain" description="Gfo/Idh/MocA-like oxidoreductase N-terminal" evidence="3">
    <location>
        <begin position="3"/>
        <end position="118"/>
    </location>
</feature>
<keyword evidence="2" id="KW-0560">Oxidoreductase</keyword>
<dbReference type="RefSeq" id="WP_112226040.1">
    <property type="nucleotide sequence ID" value="NZ_QLTT01000001.1"/>
</dbReference>
<dbReference type="InterPro" id="IPR055170">
    <property type="entry name" value="GFO_IDH_MocA-like_dom"/>
</dbReference>
<gene>
    <name evidence="5" type="ORF">C8D87_1011571</name>
</gene>
<dbReference type="Pfam" id="PF22725">
    <property type="entry name" value="GFO_IDH_MocA_C3"/>
    <property type="match status" value="1"/>
</dbReference>
<evidence type="ECO:0000259" key="3">
    <source>
        <dbReference type="Pfam" id="PF01408"/>
    </source>
</evidence>
<dbReference type="PANTHER" id="PTHR43708">
    <property type="entry name" value="CONSERVED EXPRESSED OXIDOREDUCTASE (EUROFUNG)"/>
    <property type="match status" value="1"/>
</dbReference>
<dbReference type="PANTHER" id="PTHR43708:SF5">
    <property type="entry name" value="CONSERVED EXPRESSED OXIDOREDUCTASE (EUROFUNG)-RELATED"/>
    <property type="match status" value="1"/>
</dbReference>
<comment type="similarity">
    <text evidence="1">Belongs to the Gfo/Idh/MocA family.</text>
</comment>
<dbReference type="InterPro" id="IPR000683">
    <property type="entry name" value="Gfo/Idh/MocA-like_OxRdtase_N"/>
</dbReference>
<dbReference type="SUPFAM" id="SSF55347">
    <property type="entry name" value="Glyceraldehyde-3-phosphate dehydrogenase-like, C-terminal domain"/>
    <property type="match status" value="1"/>
</dbReference>
<dbReference type="InterPro" id="IPR051317">
    <property type="entry name" value="Gfo/Idh/MocA_oxidoreduct"/>
</dbReference>
<organism evidence="5 6">
    <name type="scientific">Lentzea atacamensis</name>
    <dbReference type="NCBI Taxonomy" id="531938"/>
    <lineage>
        <taxon>Bacteria</taxon>
        <taxon>Bacillati</taxon>
        <taxon>Actinomycetota</taxon>
        <taxon>Actinomycetes</taxon>
        <taxon>Pseudonocardiales</taxon>
        <taxon>Pseudonocardiaceae</taxon>
        <taxon>Lentzea</taxon>
    </lineage>
</organism>
<reference evidence="5 6" key="1">
    <citation type="submission" date="2018-06" db="EMBL/GenBank/DDBJ databases">
        <title>Genomic Encyclopedia of Type Strains, Phase IV (KMG-IV): sequencing the most valuable type-strain genomes for metagenomic binning, comparative biology and taxonomic classification.</title>
        <authorList>
            <person name="Goeker M."/>
        </authorList>
    </citation>
    <scope>NUCLEOTIDE SEQUENCE [LARGE SCALE GENOMIC DNA]</scope>
    <source>
        <strain evidence="5 6">DSM 45479</strain>
    </source>
</reference>
<dbReference type="Pfam" id="PF01408">
    <property type="entry name" value="GFO_IDH_MocA"/>
    <property type="match status" value="1"/>
</dbReference>
<protein>
    <submittedName>
        <fullName evidence="5">Dehydrogenase</fullName>
    </submittedName>
</protein>
<dbReference type="Gene3D" id="3.30.360.10">
    <property type="entry name" value="Dihydrodipicolinate Reductase, domain 2"/>
    <property type="match status" value="1"/>
</dbReference>
<dbReference type="Proteomes" id="UP000248714">
    <property type="component" value="Unassembled WGS sequence"/>
</dbReference>
<sequence>MTRVGLLGYGIAGRVFHAPLISSTEGMDLVAIVTANPERQAHARTAYPDAKIVTTDELFELDLDLIVVGTPNRTHVEYARRAIAKGVAVVVDKPFAPTSAEANDLVTAARAKGVPLTVFQNRRWDSDFLTVRKIIGQLGEVRRFESRYERWVPEIWDNWREFGAPEEAGGLLYDLGAHLVDQAVQLFGPVSNVYAELDLRRPGVQVDDDVFVALTHDNGVRSHLWASAHAAHHGPRFRVLGSEGAFVISGLDEQEDALDAGRRPTDANWGYETRSGQLGVLGQTVEVPVELGAYEHFYAELQAGRIPVDPAGSVYALEVIEAAFTSARENRVVTL</sequence>
<keyword evidence="6" id="KW-1185">Reference proteome</keyword>
<evidence type="ECO:0000259" key="4">
    <source>
        <dbReference type="Pfam" id="PF22725"/>
    </source>
</evidence>
<evidence type="ECO:0000256" key="2">
    <source>
        <dbReference type="ARBA" id="ARBA00023002"/>
    </source>
</evidence>
<evidence type="ECO:0000313" key="6">
    <source>
        <dbReference type="Proteomes" id="UP000248714"/>
    </source>
</evidence>
<proteinExistence type="inferred from homology"/>
<dbReference type="Gene3D" id="3.40.50.720">
    <property type="entry name" value="NAD(P)-binding Rossmann-like Domain"/>
    <property type="match status" value="1"/>
</dbReference>
<name>A0ABX9EJA0_9PSEU</name>
<dbReference type="InterPro" id="IPR036291">
    <property type="entry name" value="NAD(P)-bd_dom_sf"/>
</dbReference>
<dbReference type="EMBL" id="QLTT01000001">
    <property type="protein sequence ID" value="RAS71270.1"/>
    <property type="molecule type" value="Genomic_DNA"/>
</dbReference>